<name>A0A5M3XLC0_9ACTN</name>
<accession>A0A5M3XLC0</accession>
<organism evidence="1 2">
    <name type="scientific">Acrocarpospora pleiomorpha</name>
    <dbReference type="NCBI Taxonomy" id="90975"/>
    <lineage>
        <taxon>Bacteria</taxon>
        <taxon>Bacillati</taxon>
        <taxon>Actinomycetota</taxon>
        <taxon>Actinomycetes</taxon>
        <taxon>Streptosporangiales</taxon>
        <taxon>Streptosporangiaceae</taxon>
        <taxon>Acrocarpospora</taxon>
    </lineage>
</organism>
<dbReference type="AlphaFoldDB" id="A0A5M3XLC0"/>
<comment type="caution">
    <text evidence="1">The sequence shown here is derived from an EMBL/GenBank/DDBJ whole genome shotgun (WGS) entry which is preliminary data.</text>
</comment>
<proteinExistence type="predicted"/>
<reference evidence="1 2" key="1">
    <citation type="submission" date="2019-10" db="EMBL/GenBank/DDBJ databases">
        <title>Whole genome shotgun sequence of Acrocarpospora pleiomorpha NBRC 16267.</title>
        <authorList>
            <person name="Ichikawa N."/>
            <person name="Kimura A."/>
            <person name="Kitahashi Y."/>
            <person name="Komaki H."/>
            <person name="Oguchi A."/>
        </authorList>
    </citation>
    <scope>NUCLEOTIDE SEQUENCE [LARGE SCALE GENOMIC DNA]</scope>
    <source>
        <strain evidence="1 2">NBRC 16267</strain>
    </source>
</reference>
<gene>
    <name evidence="1" type="ORF">Aple_051040</name>
</gene>
<protein>
    <submittedName>
        <fullName evidence="1">Uncharacterized protein</fullName>
    </submittedName>
</protein>
<dbReference type="Proteomes" id="UP000377595">
    <property type="component" value="Unassembled WGS sequence"/>
</dbReference>
<dbReference type="EMBL" id="BLAF01000029">
    <property type="protein sequence ID" value="GES22207.1"/>
    <property type="molecule type" value="Genomic_DNA"/>
</dbReference>
<evidence type="ECO:0000313" key="1">
    <source>
        <dbReference type="EMBL" id="GES22207.1"/>
    </source>
</evidence>
<dbReference type="OrthoDB" id="3540850at2"/>
<sequence length="74" mass="7843">MTSKNPKPNPQSDPVTLVNALGAVWSPDLDAYLSGADPATIRCALCTLAPCACPPFGTDAYFALIQQRHGRGNR</sequence>
<keyword evidence="2" id="KW-1185">Reference proteome</keyword>
<dbReference type="RefSeq" id="WP_155347167.1">
    <property type="nucleotide sequence ID" value="NZ_BAAAHM010000002.1"/>
</dbReference>
<evidence type="ECO:0000313" key="2">
    <source>
        <dbReference type="Proteomes" id="UP000377595"/>
    </source>
</evidence>